<dbReference type="AlphaFoldDB" id="A0AAD0KE80"/>
<reference evidence="2 3" key="1">
    <citation type="submission" date="2018-05" db="EMBL/GenBank/DDBJ databases">
        <title>Complete genome sequence of Gordonia terrae NRRL B-16283.</title>
        <authorList>
            <person name="Garlena R.A."/>
            <person name="Russell D.A."/>
            <person name="Hatfull G.F."/>
        </authorList>
    </citation>
    <scope>NUCLEOTIDE SEQUENCE [LARGE SCALE GENOMIC DNA]</scope>
    <source>
        <strain evidence="2 3">NRRL B-16283</strain>
    </source>
</reference>
<proteinExistence type="predicted"/>
<dbReference type="EMBL" id="CP029604">
    <property type="protein sequence ID" value="AWO84476.1"/>
    <property type="molecule type" value="Genomic_DNA"/>
</dbReference>
<sequence length="346" mass="36707">MSRRRRVIVFGGSAAVLTVVLVAALVVGLAREDDRATTPVDAVRTYLHALADADADAALGVIAPRPDTRFLTDNVLRAQRAAAQLTDIEVRPAADGEPESDVPEIDVPEADGQESDVPVRYRMGTRVIDTEIRTTRVADGWAVVDGAVAVRIASLHVVQPTLFGAEVDEGDTVHLFPGPQRWGSRDTDFTARASDDDHPTAPRGPMAVRVVGELSATGAGAVSDAVSAHLAVCAASTDAEAGRQVEGCTQRLYRSAVDGSVRWTAPRNLSGLRYLLRDPDPGAPASQGTAGGSDPGVVDVVGPVRWRVSYTPDYDADGPRVETTDEQYLVGHVDLTENRPEFVTDG</sequence>
<accession>A0AAD0KE80</accession>
<evidence type="ECO:0000256" key="1">
    <source>
        <dbReference type="SAM" id="MobiDB-lite"/>
    </source>
</evidence>
<protein>
    <submittedName>
        <fullName evidence="2">Uncharacterized protein</fullName>
    </submittedName>
</protein>
<organism evidence="2 3">
    <name type="scientific">Gordonia terrae</name>
    <dbReference type="NCBI Taxonomy" id="2055"/>
    <lineage>
        <taxon>Bacteria</taxon>
        <taxon>Bacillati</taxon>
        <taxon>Actinomycetota</taxon>
        <taxon>Actinomycetes</taxon>
        <taxon>Mycobacteriales</taxon>
        <taxon>Gordoniaceae</taxon>
        <taxon>Gordonia</taxon>
    </lineage>
</organism>
<evidence type="ECO:0000313" key="3">
    <source>
        <dbReference type="Proteomes" id="UP000247118"/>
    </source>
</evidence>
<evidence type="ECO:0000313" key="2">
    <source>
        <dbReference type="EMBL" id="AWO84476.1"/>
    </source>
</evidence>
<feature type="region of interest" description="Disordered" evidence="1">
    <location>
        <begin position="91"/>
        <end position="114"/>
    </location>
</feature>
<feature type="region of interest" description="Disordered" evidence="1">
    <location>
        <begin position="278"/>
        <end position="297"/>
    </location>
</feature>
<dbReference type="KEGG" id="gta:BCM27_13910"/>
<dbReference type="Proteomes" id="UP000247118">
    <property type="component" value="Chromosome"/>
</dbReference>
<gene>
    <name evidence="2" type="ORF">DLJ61_14040</name>
</gene>
<dbReference type="GeneID" id="32688902"/>
<feature type="compositionally biased region" description="Acidic residues" evidence="1">
    <location>
        <begin position="96"/>
        <end position="114"/>
    </location>
</feature>
<name>A0AAD0KE80_9ACTN</name>
<dbReference type="RefSeq" id="WP_004018719.1">
    <property type="nucleotide sequence ID" value="NZ_CABEIC010000002.1"/>
</dbReference>